<keyword evidence="3" id="KW-1185">Reference proteome</keyword>
<dbReference type="SUPFAM" id="SSF53756">
    <property type="entry name" value="UDP-Glycosyltransferase/glycogen phosphorylase"/>
    <property type="match status" value="1"/>
</dbReference>
<dbReference type="GeneID" id="75161796"/>
<feature type="domain" description="Spore protein YkvP/CgeB glycosyl transferase-like" evidence="1">
    <location>
        <begin position="384"/>
        <end position="528"/>
    </location>
</feature>
<gene>
    <name evidence="2" type="ORF">RIL183_12791</name>
</gene>
<evidence type="ECO:0000259" key="1">
    <source>
        <dbReference type="Pfam" id="PF13524"/>
    </source>
</evidence>
<evidence type="ECO:0000313" key="3">
    <source>
        <dbReference type="Proteomes" id="UP000049828"/>
    </source>
</evidence>
<name>A0A0M6W9W6_9FIRM</name>
<dbReference type="OrthoDB" id="5756516at2"/>
<dbReference type="AlphaFoldDB" id="A0A0M6W9W6"/>
<sequence length="535" mass="63109">MKKVIETQTTGIDAIELLMDETLCEGRIVIPKMMVKQAGGVNQKLKAGKKYELMMRIAEMFPIELIETNENAVADNSIILEDDTPEKKQDYGWKTDCYIASKYAEELQKRNLFDVVIQTILEDGNVRKNYNETVYFLELMLKKSEEYYRIDDMTKPILIYKGDDICHNVLTVFAEEFGNALEQMGKNVIYFDMAKEPIGNVTRYMNQHFCAIIGVQSYMFSIKLSDEKHYIHEYIYGPKFNFIFDHPIWLKNHLNHHLQYFTVLTLDDNYVDFVKKHFKMNAILFPPAGIEKAGEEQKKYGLTFIGTYNDYRSQLPVIHQMNRSMRFFANHLLSIMRKNTWLTAEDAFDRTVKERRLILSENEYLDLFYEMRRVFYCVIHYYREHVLKTIVDNNIKVDVFGDSWKDSLFYGHPNVIWHQDVTVEESITIWKQSKLSLNIMSWHKAGFTERMANIMLAEAVLVTDDTAYLNGRYNENDMLVFQLNQLEKLPSKIQKLLSDDKKRSEIAENGRKKTREAHTWQKRAQSFVDFLSEIE</sequence>
<evidence type="ECO:0000313" key="2">
    <source>
        <dbReference type="EMBL" id="CRL32348.1"/>
    </source>
</evidence>
<organism evidence="2 3">
    <name type="scientific">Roseburia inulinivorans</name>
    <dbReference type="NCBI Taxonomy" id="360807"/>
    <lineage>
        <taxon>Bacteria</taxon>
        <taxon>Bacillati</taxon>
        <taxon>Bacillota</taxon>
        <taxon>Clostridia</taxon>
        <taxon>Lachnospirales</taxon>
        <taxon>Lachnospiraceae</taxon>
        <taxon>Roseburia</taxon>
    </lineage>
</organism>
<reference evidence="3" key="1">
    <citation type="submission" date="2015-05" db="EMBL/GenBank/DDBJ databases">
        <authorList>
            <consortium name="Pathogen Informatics"/>
        </authorList>
    </citation>
    <scope>NUCLEOTIDE SEQUENCE [LARGE SCALE GENOMIC DNA]</scope>
    <source>
        <strain evidence="3">L1-83</strain>
    </source>
</reference>
<dbReference type="RefSeq" id="WP_007882660.1">
    <property type="nucleotide sequence ID" value="NZ_CVRS01000014.1"/>
</dbReference>
<dbReference type="Pfam" id="PF13524">
    <property type="entry name" value="Glyco_trans_1_2"/>
    <property type="match status" value="1"/>
</dbReference>
<proteinExistence type="predicted"/>
<dbReference type="Proteomes" id="UP000049828">
    <property type="component" value="Unassembled WGS sequence"/>
</dbReference>
<dbReference type="InterPro" id="IPR055259">
    <property type="entry name" value="YkvP/CgeB_Glyco_trans-like"/>
</dbReference>
<accession>A0A0M6W9W6</accession>
<protein>
    <recommendedName>
        <fullName evidence="1">Spore protein YkvP/CgeB glycosyl transferase-like domain-containing protein</fullName>
    </recommendedName>
</protein>
<dbReference type="EMBL" id="CVRS01000014">
    <property type="protein sequence ID" value="CRL32348.1"/>
    <property type="molecule type" value="Genomic_DNA"/>
</dbReference>